<evidence type="ECO:0000259" key="1">
    <source>
        <dbReference type="Pfam" id="PF00534"/>
    </source>
</evidence>
<feature type="domain" description="Glycosyl transferase family 1" evidence="1">
    <location>
        <begin position="280"/>
        <end position="438"/>
    </location>
</feature>
<dbReference type="EC" id="2.-.-.-" evidence="2"/>
<evidence type="ECO:0000313" key="2">
    <source>
        <dbReference type="EMBL" id="CBA03531.1"/>
    </source>
</evidence>
<dbReference type="GO" id="GO:0016757">
    <property type="term" value="F:glycosyltransferase activity"/>
    <property type="evidence" value="ECO:0007669"/>
    <property type="project" value="InterPro"/>
</dbReference>
<dbReference type="AlphaFoldDB" id="C6SA06"/>
<dbReference type="Gene3D" id="3.40.50.2000">
    <property type="entry name" value="Glycogen Phosphorylase B"/>
    <property type="match status" value="1"/>
</dbReference>
<dbReference type="SUPFAM" id="SSF53756">
    <property type="entry name" value="UDP-Glycosyltransferase/glycogen phosphorylase"/>
    <property type="match status" value="1"/>
</dbReference>
<dbReference type="Pfam" id="PF00534">
    <property type="entry name" value="Glycos_transf_1"/>
    <property type="match status" value="1"/>
</dbReference>
<dbReference type="InterPro" id="IPR001296">
    <property type="entry name" value="Glyco_trans_1"/>
</dbReference>
<keyword evidence="2" id="KW-0808">Transferase</keyword>
<sequence length="486" mass="56791">MEIDTMISLKDIFEILKKKGMRQKKKLLTPNVLQKQNNLTPAKKNLISIHPNISRDLLSLNFVDYRITTTKVVNEANIIFYNKHFSLDYVRLALELDINQYDMIITIKTFRTGGTDKLLLRYLEGIKFSNPKINIILLILEGDSGEWDDLVPENVTLIYLKKYTKSSFNQTVYNQILQRLIIQFEIKILWNFNCRETYNFTERCSPFIREYLSVWGLVFAHWLRPGSLQEFGMAHENLPFVIDDYDVLISDNKTFTEYLCHQYGWNQDKFKTLYVPNSSESIQVKHHRKGNSLKVLWASGIEWNKGVEILPKIAEKISNLPITIDIYGGTKNKDGEDLLLKLNKDILLKENIKYKGKFDNFRKLVEEGQYDCFLFTSIIEGMPNVIIEAAERQMSIITPLIGGLGEFLNSENAYIVDNKNDVEKYIIELQKVLENKNTGKFTKEINLAHSYNKKFTLDSFKLSYNSLQDYLYTIKDKKNKRIINEN</sequence>
<dbReference type="EMBL" id="AM889137">
    <property type="protein sequence ID" value="CBA03531.1"/>
    <property type="molecule type" value="Genomic_DNA"/>
</dbReference>
<dbReference type="PANTHER" id="PTHR12526:SF630">
    <property type="entry name" value="GLYCOSYLTRANSFERASE"/>
    <property type="match status" value="1"/>
</dbReference>
<dbReference type="PANTHER" id="PTHR12526">
    <property type="entry name" value="GLYCOSYLTRANSFERASE"/>
    <property type="match status" value="1"/>
</dbReference>
<gene>
    <name evidence="2" type="ORF">NME_0116</name>
</gene>
<protein>
    <submittedName>
        <fullName evidence="2">Transposase</fullName>
        <ecNumber evidence="2">2.-.-.-</ecNumber>
    </submittedName>
</protein>
<accession>C6SA06</accession>
<organism evidence="2">
    <name type="scientific">Neisseria meningitidis alpha153</name>
    <dbReference type="NCBI Taxonomy" id="663926"/>
    <lineage>
        <taxon>Bacteria</taxon>
        <taxon>Pseudomonadati</taxon>
        <taxon>Pseudomonadota</taxon>
        <taxon>Betaproteobacteria</taxon>
        <taxon>Neisseriales</taxon>
        <taxon>Neisseriaceae</taxon>
        <taxon>Neisseria</taxon>
    </lineage>
</organism>
<reference evidence="2" key="1">
    <citation type="journal article" date="2008" name="Proc. Natl. Acad. Sci. U.S.A.">
        <title>Whole-genome comparison of disease and carriage strains provides insights into virulence evolution in Neisseria meningitidis.</title>
        <authorList>
            <person name="Schoen C."/>
            <person name="Blom J."/>
            <person name="Claus H."/>
            <person name="Schramm-Glueck A."/>
            <person name="Brandt P."/>
            <person name="Mueller T."/>
            <person name="Goesmann A."/>
            <person name="Joseph B."/>
            <person name="Konietzny S."/>
            <person name="Kurzai O."/>
            <person name="Schmitt C."/>
            <person name="Friedrich T."/>
            <person name="Linke B."/>
            <person name="Vogel U."/>
            <person name="Frosch M."/>
        </authorList>
    </citation>
    <scope>NUCLEOTIDE SEQUENCE</scope>
    <source>
        <strain evidence="2">Alpha153</strain>
    </source>
</reference>
<proteinExistence type="predicted"/>
<name>C6SA06_NEIME</name>